<dbReference type="eggNOG" id="arCOG07786">
    <property type="taxonomic scope" value="Archaea"/>
</dbReference>
<proteinExistence type="predicted"/>
<dbReference type="AlphaFoldDB" id="Q18EE4"/>
<dbReference type="InterPro" id="IPR036390">
    <property type="entry name" value="WH_DNA-bd_sf"/>
</dbReference>
<evidence type="ECO:0000256" key="1">
    <source>
        <dbReference type="SAM" id="MobiDB-lite"/>
    </source>
</evidence>
<dbReference type="Gene3D" id="1.10.10.10">
    <property type="entry name" value="Winged helix-like DNA-binding domain superfamily/Winged helix DNA-binding domain"/>
    <property type="match status" value="1"/>
</dbReference>
<feature type="region of interest" description="Disordered" evidence="1">
    <location>
        <begin position="442"/>
        <end position="476"/>
    </location>
</feature>
<protein>
    <submittedName>
        <fullName evidence="2">HTH domain protein</fullName>
    </submittedName>
</protein>
<dbReference type="Proteomes" id="UP000001975">
    <property type="component" value="Chromosome"/>
</dbReference>
<sequence length="476" mass="52042">MGRGANRDGAAELVQATLTAVEGGEDGCRELAIHARDGYAHPKAYLLLYGTIADDDAATELTTDAFGFDLDSDNGTNVKQVRLGRNAVLVDRNHHGALIHEPPEFTARNGQRNSVIGLDATDREHLWELAIGQNVERRDIHETPRARREFLQQTLNLQVVQTTPHTKTYEGSKKGRNFDGDIALVRAVAEEYGAGRLRQDTLTSTSKPGVITTKVVQQEIEDEIEDDISAIDHYGNVTGSNAMGELNLGVVVGCQHFGDYTVEKWAALAGEQVSRTGRGEALDYGCPTGNAYLKHMRQDQTLQAVLRFGCDEEGAIVFAHTAALHEDLPVVGDGAVVRAFSESTQEVARTAQQFRDQEFTVSDLVDTVDCSRRTVRRVLAELSEMGYLERHDPGDGLANEYHTIDEPGSGDVELPTIDTLGTQTRENDHPGQDSLEQYYTWFVRDPSPQDEDRSQHGVGTATLPAPDEVTAGPPPG</sequence>
<dbReference type="STRING" id="362976.HQ_3596A"/>
<dbReference type="InterPro" id="IPR036388">
    <property type="entry name" value="WH-like_DNA-bd_sf"/>
</dbReference>
<reference evidence="2 3" key="1">
    <citation type="journal article" date="2006" name="BMC Genomics">
        <title>The genome of the square archaeon Haloquadratum walsbyi: life at the limits of water activity.</title>
        <authorList>
            <person name="Bolhuis H.H."/>
            <person name="Palm P.P."/>
            <person name="Wende A.W."/>
            <person name="Falb M.M."/>
            <person name="Rampp M.M."/>
            <person name="Rodriguez-Valera F.F."/>
            <person name="Pfeiffer F.F."/>
            <person name="Oesterhelt D.D."/>
        </authorList>
    </citation>
    <scope>NUCLEOTIDE SEQUENCE [LARGE SCALE GENOMIC DNA]</scope>
    <source>
        <strain evidence="3">DSM 16790 / HBSQ001</strain>
    </source>
</reference>
<keyword evidence="3" id="KW-1185">Reference proteome</keyword>
<accession>Q18EE4</accession>
<evidence type="ECO:0000313" key="3">
    <source>
        <dbReference type="Proteomes" id="UP000001975"/>
    </source>
</evidence>
<evidence type="ECO:0000313" key="2">
    <source>
        <dbReference type="EMBL" id="CAJ53685.1"/>
    </source>
</evidence>
<dbReference type="EMBL" id="AM180088">
    <property type="protein sequence ID" value="CAJ53685.1"/>
    <property type="molecule type" value="Genomic_DNA"/>
</dbReference>
<dbReference type="HOGENOM" id="CLU_573196_0_0_2"/>
<name>Q18EE4_HALWD</name>
<dbReference type="SUPFAM" id="SSF46785">
    <property type="entry name" value="Winged helix' DNA-binding domain"/>
    <property type="match status" value="1"/>
</dbReference>
<dbReference type="KEGG" id="hwa:HQ_3596A"/>
<gene>
    <name evidence="2" type="ordered locus">HQ_3596A</name>
</gene>
<organism evidence="2 3">
    <name type="scientific">Haloquadratum walsbyi (strain DSM 16790 / HBSQ001)</name>
    <dbReference type="NCBI Taxonomy" id="362976"/>
    <lineage>
        <taxon>Archaea</taxon>
        <taxon>Methanobacteriati</taxon>
        <taxon>Methanobacteriota</taxon>
        <taxon>Stenosarchaea group</taxon>
        <taxon>Halobacteria</taxon>
        <taxon>Halobacteriales</taxon>
        <taxon>Haloferacaceae</taxon>
        <taxon>Haloquadratum</taxon>
    </lineage>
</organism>